<dbReference type="GO" id="GO:0008270">
    <property type="term" value="F:zinc ion binding"/>
    <property type="evidence" value="ECO:0007669"/>
    <property type="project" value="UniProtKB-KW"/>
</dbReference>
<feature type="compositionally biased region" description="Polar residues" evidence="9">
    <location>
        <begin position="450"/>
        <end position="472"/>
    </location>
</feature>
<proteinExistence type="predicted"/>
<keyword evidence="12" id="KW-1185">Reference proteome</keyword>
<evidence type="ECO:0000256" key="3">
    <source>
        <dbReference type="ARBA" id="ARBA00022771"/>
    </source>
</evidence>
<feature type="compositionally biased region" description="Polar residues" evidence="9">
    <location>
        <begin position="123"/>
        <end position="134"/>
    </location>
</feature>
<feature type="domain" description="C2H2-type" evidence="10">
    <location>
        <begin position="628"/>
        <end position="658"/>
    </location>
</feature>
<dbReference type="InterPro" id="IPR036236">
    <property type="entry name" value="Znf_C2H2_sf"/>
</dbReference>
<feature type="region of interest" description="Disordered" evidence="9">
    <location>
        <begin position="118"/>
        <end position="183"/>
    </location>
</feature>
<evidence type="ECO:0000256" key="4">
    <source>
        <dbReference type="ARBA" id="ARBA00022833"/>
    </source>
</evidence>
<dbReference type="GO" id="GO:0005634">
    <property type="term" value="C:nucleus"/>
    <property type="evidence" value="ECO:0007669"/>
    <property type="project" value="UniProtKB-SubCell"/>
</dbReference>
<sequence length="879" mass="97415">MAQHPGFSQQDRYPSFNIGDISPESPGSITMADLGPPVDINIVLQTLPDSRGQQGFAQHQGLPPPICQWIQGPSPWTAVKAVGDQPVSTPFNQLHLNFMNYRSPPSEADTVSQSIGRAVTDSGYGSNTRQSVGNPSVHGELEQSVISRLQEIGREDDSSREDGRRRERQGQRSTPGTPTGKGIVCPDCKVSVKTYSELKKHQARHSRPHRCPVPGCRKADNGFATKNDLDRHTKSVHKLHNGDETVYRCDVGQCKDKPKDWPRLDNFRQHLKRKHDMEGVDLERFTFRISRSDFTNLGPSEAGPSGSLMAGSTFTSESPWEGMDHGHVAPTSLITGHSSQLLQLDNTMGSARFSAVEGRESVALNTDSFHYPIRNSAENSRPCVTGPAPLVRIMQRSSLEGTSSETLSGANQPTCVAPAVLSQACPESKPFGDLDIQVQQPTEETEFDAQESTPDVPQGNIQSQVDKMQSPTPDDMKVDLSMQGSASEDGLHDANPDEDEPPENLSDVQSNLLRNAGAQYPKAEDVHVKASPSQVQLGSETPRPIDLDDETQASAFIESLIKKGKLGEVLKKLGYPALDDTDTKGQRETAPSSTTNDDGRANKCNKCDKVFQRRCELTKHQQRHAKPYACTFANCPKKFGSKSDWMRHENNQHEQLEIWRCAEKSNDQRDRVECRKVCHRRESLKAHLEKDHGIHDLAVLDKKLDDRRMGRNFQSRFWCGFCRKTIEPEPTGKGGPAHSERFDHIDDHFKGRNGMPKADIKDWKHVDVDHLDPPDGSPGKPRRSKGQPTAPAGNSRKRAYGGDGDDGGSRAKRFRDGRGKVWFWTCCCCGGYWKMSTTLACMNICNHEFCDHCVPHHSFEHEVSPEPEVLPPVSDLGAS</sequence>
<dbReference type="PROSITE" id="PS50157">
    <property type="entry name" value="ZINC_FINGER_C2H2_2"/>
    <property type="match status" value="2"/>
</dbReference>
<comment type="caution">
    <text evidence="11">The sequence shown here is derived from an EMBL/GenBank/DDBJ whole genome shotgun (WGS) entry which is preliminary data.</text>
</comment>
<feature type="region of interest" description="Disordered" evidence="9">
    <location>
        <begin position="729"/>
        <end position="812"/>
    </location>
</feature>
<feature type="region of interest" description="Disordered" evidence="9">
    <location>
        <begin position="1"/>
        <end position="33"/>
    </location>
</feature>
<keyword evidence="3 8" id="KW-0863">Zinc-finger</keyword>
<evidence type="ECO:0000256" key="9">
    <source>
        <dbReference type="SAM" id="MobiDB-lite"/>
    </source>
</evidence>
<feature type="region of interest" description="Disordered" evidence="9">
    <location>
        <begin position="441"/>
        <end position="507"/>
    </location>
</feature>
<evidence type="ECO:0000256" key="1">
    <source>
        <dbReference type="ARBA" id="ARBA00004123"/>
    </source>
</evidence>
<comment type="subcellular location">
    <subcellularLocation>
        <location evidence="1">Nucleus</location>
    </subcellularLocation>
</comment>
<evidence type="ECO:0000256" key="5">
    <source>
        <dbReference type="ARBA" id="ARBA00023015"/>
    </source>
</evidence>
<dbReference type="PROSITE" id="PS00028">
    <property type="entry name" value="ZINC_FINGER_C2H2_1"/>
    <property type="match status" value="3"/>
</dbReference>
<feature type="region of interest" description="Disordered" evidence="9">
    <location>
        <begin position="521"/>
        <end position="548"/>
    </location>
</feature>
<dbReference type="EMBL" id="MU857719">
    <property type="protein sequence ID" value="KAK4244917.1"/>
    <property type="molecule type" value="Genomic_DNA"/>
</dbReference>
<name>A0AAN7CP92_9PEZI</name>
<accession>A0AAN7CP92</accession>
<evidence type="ECO:0000256" key="8">
    <source>
        <dbReference type="PROSITE-ProRule" id="PRU00042"/>
    </source>
</evidence>
<keyword evidence="4" id="KW-0862">Zinc</keyword>
<dbReference type="Proteomes" id="UP001303647">
    <property type="component" value="Unassembled WGS sequence"/>
</dbReference>
<keyword evidence="6" id="KW-0804">Transcription</keyword>
<feature type="domain" description="C2H2-type" evidence="10">
    <location>
        <begin position="602"/>
        <end position="629"/>
    </location>
</feature>
<evidence type="ECO:0000313" key="12">
    <source>
        <dbReference type="Proteomes" id="UP001303647"/>
    </source>
</evidence>
<reference evidence="11" key="1">
    <citation type="journal article" date="2023" name="Mol. Phylogenet. Evol.">
        <title>Genome-scale phylogeny and comparative genomics of the fungal order Sordariales.</title>
        <authorList>
            <person name="Hensen N."/>
            <person name="Bonometti L."/>
            <person name="Westerberg I."/>
            <person name="Brannstrom I.O."/>
            <person name="Guillou S."/>
            <person name="Cros-Aarteil S."/>
            <person name="Calhoun S."/>
            <person name="Haridas S."/>
            <person name="Kuo A."/>
            <person name="Mondo S."/>
            <person name="Pangilinan J."/>
            <person name="Riley R."/>
            <person name="LaButti K."/>
            <person name="Andreopoulos B."/>
            <person name="Lipzen A."/>
            <person name="Chen C."/>
            <person name="Yan M."/>
            <person name="Daum C."/>
            <person name="Ng V."/>
            <person name="Clum A."/>
            <person name="Steindorff A."/>
            <person name="Ohm R.A."/>
            <person name="Martin F."/>
            <person name="Silar P."/>
            <person name="Natvig D.O."/>
            <person name="Lalanne C."/>
            <person name="Gautier V."/>
            <person name="Ament-Velasquez S.L."/>
            <person name="Kruys A."/>
            <person name="Hutchinson M.I."/>
            <person name="Powell A.J."/>
            <person name="Barry K."/>
            <person name="Miller A.N."/>
            <person name="Grigoriev I.V."/>
            <person name="Debuchy R."/>
            <person name="Gladieux P."/>
            <person name="Hiltunen Thoren M."/>
            <person name="Johannesson H."/>
        </authorList>
    </citation>
    <scope>NUCLEOTIDE SEQUENCE</scope>
    <source>
        <strain evidence="11">CBS 359.72</strain>
    </source>
</reference>
<dbReference type="SMART" id="SM00355">
    <property type="entry name" value="ZnF_C2H2"/>
    <property type="match status" value="6"/>
</dbReference>
<evidence type="ECO:0000256" key="6">
    <source>
        <dbReference type="ARBA" id="ARBA00023163"/>
    </source>
</evidence>
<organism evidence="11 12">
    <name type="scientific">Corynascus novoguineensis</name>
    <dbReference type="NCBI Taxonomy" id="1126955"/>
    <lineage>
        <taxon>Eukaryota</taxon>
        <taxon>Fungi</taxon>
        <taxon>Dikarya</taxon>
        <taxon>Ascomycota</taxon>
        <taxon>Pezizomycotina</taxon>
        <taxon>Sordariomycetes</taxon>
        <taxon>Sordariomycetidae</taxon>
        <taxon>Sordariales</taxon>
        <taxon>Chaetomiaceae</taxon>
        <taxon>Corynascus</taxon>
    </lineage>
</organism>
<gene>
    <name evidence="11" type="ORF">C7999DRAFT_16857</name>
</gene>
<feature type="compositionally biased region" description="Polar residues" evidence="9">
    <location>
        <begin position="1"/>
        <end position="12"/>
    </location>
</feature>
<evidence type="ECO:0000256" key="2">
    <source>
        <dbReference type="ARBA" id="ARBA00022723"/>
    </source>
</evidence>
<dbReference type="Pfam" id="PF00096">
    <property type="entry name" value="zf-C2H2"/>
    <property type="match status" value="2"/>
</dbReference>
<feature type="compositionally biased region" description="Basic and acidic residues" evidence="9">
    <location>
        <begin position="758"/>
        <end position="773"/>
    </location>
</feature>
<evidence type="ECO:0000256" key="7">
    <source>
        <dbReference type="ARBA" id="ARBA00023242"/>
    </source>
</evidence>
<protein>
    <recommendedName>
        <fullName evidence="10">C2H2-type domain-containing protein</fullName>
    </recommendedName>
</protein>
<keyword evidence="5" id="KW-0805">Transcription regulation</keyword>
<feature type="compositionally biased region" description="Basic and acidic residues" evidence="9">
    <location>
        <begin position="151"/>
        <end position="170"/>
    </location>
</feature>
<evidence type="ECO:0000313" key="11">
    <source>
        <dbReference type="EMBL" id="KAK4244917.1"/>
    </source>
</evidence>
<dbReference type="InterPro" id="IPR051061">
    <property type="entry name" value="Zinc_finger_trans_reg"/>
</dbReference>
<reference evidence="11" key="2">
    <citation type="submission" date="2023-05" db="EMBL/GenBank/DDBJ databases">
        <authorList>
            <consortium name="Lawrence Berkeley National Laboratory"/>
            <person name="Steindorff A."/>
            <person name="Hensen N."/>
            <person name="Bonometti L."/>
            <person name="Westerberg I."/>
            <person name="Brannstrom I.O."/>
            <person name="Guillou S."/>
            <person name="Cros-Aarteil S."/>
            <person name="Calhoun S."/>
            <person name="Haridas S."/>
            <person name="Kuo A."/>
            <person name="Mondo S."/>
            <person name="Pangilinan J."/>
            <person name="Riley R."/>
            <person name="Labutti K."/>
            <person name="Andreopoulos B."/>
            <person name="Lipzen A."/>
            <person name="Chen C."/>
            <person name="Yanf M."/>
            <person name="Daum C."/>
            <person name="Ng V."/>
            <person name="Clum A."/>
            <person name="Ohm R."/>
            <person name="Martin F."/>
            <person name="Silar P."/>
            <person name="Natvig D."/>
            <person name="Lalanne C."/>
            <person name="Gautier V."/>
            <person name="Ament-Velasquez S.L."/>
            <person name="Kruys A."/>
            <person name="Hutchinson M.I."/>
            <person name="Powell A.J."/>
            <person name="Barry K."/>
            <person name="Miller A.N."/>
            <person name="Grigoriev I.V."/>
            <person name="Debuchy R."/>
            <person name="Gladieux P."/>
            <person name="Thoren M.H."/>
            <person name="Johannesson H."/>
        </authorList>
    </citation>
    <scope>NUCLEOTIDE SEQUENCE</scope>
    <source>
        <strain evidence="11">CBS 359.72</strain>
    </source>
</reference>
<dbReference type="InterPro" id="IPR013087">
    <property type="entry name" value="Znf_C2H2_type"/>
</dbReference>
<dbReference type="PANTHER" id="PTHR46179">
    <property type="entry name" value="ZINC FINGER PROTEIN"/>
    <property type="match status" value="1"/>
</dbReference>
<dbReference type="AlphaFoldDB" id="A0AAN7CP92"/>
<feature type="compositionally biased region" description="Basic and acidic residues" evidence="9">
    <location>
        <begin position="738"/>
        <end position="750"/>
    </location>
</feature>
<feature type="region of interest" description="Disordered" evidence="9">
    <location>
        <begin position="577"/>
        <end position="601"/>
    </location>
</feature>
<keyword evidence="2" id="KW-0479">Metal-binding</keyword>
<dbReference type="SUPFAM" id="SSF57667">
    <property type="entry name" value="beta-beta-alpha zinc fingers"/>
    <property type="match status" value="1"/>
</dbReference>
<dbReference type="Gene3D" id="3.30.160.60">
    <property type="entry name" value="Classic Zinc Finger"/>
    <property type="match status" value="2"/>
</dbReference>
<dbReference type="GO" id="GO:0006357">
    <property type="term" value="P:regulation of transcription by RNA polymerase II"/>
    <property type="evidence" value="ECO:0007669"/>
    <property type="project" value="TreeGrafter"/>
</dbReference>
<dbReference type="PANTHER" id="PTHR46179:SF13">
    <property type="entry name" value="C2H2-TYPE DOMAIN-CONTAINING PROTEIN"/>
    <property type="match status" value="1"/>
</dbReference>
<keyword evidence="7" id="KW-0539">Nucleus</keyword>
<evidence type="ECO:0000259" key="10">
    <source>
        <dbReference type="PROSITE" id="PS50157"/>
    </source>
</evidence>